<evidence type="ECO:0000313" key="7">
    <source>
        <dbReference type="EMBL" id="KAK7239793.1"/>
    </source>
</evidence>
<gene>
    <name evidence="7" type="ORF">SO694_00029157</name>
</gene>
<comment type="caution">
    <text evidence="3">Lacks conserved residue(s) required for the propagation of feature annotation.</text>
</comment>
<comment type="caution">
    <text evidence="7">The sequence shown here is derived from an EMBL/GenBank/DDBJ whole genome shotgun (WGS) entry which is preliminary data.</text>
</comment>
<feature type="coiled-coil region" evidence="4">
    <location>
        <begin position="388"/>
        <end position="427"/>
    </location>
</feature>
<protein>
    <recommendedName>
        <fullName evidence="6">Kinesin motor domain-containing protein</fullName>
    </recommendedName>
</protein>
<dbReference type="SMART" id="SM00129">
    <property type="entry name" value="KISc"/>
    <property type="match status" value="1"/>
</dbReference>
<evidence type="ECO:0000259" key="6">
    <source>
        <dbReference type="PROSITE" id="PS50067"/>
    </source>
</evidence>
<reference evidence="7 8" key="1">
    <citation type="submission" date="2024-03" db="EMBL/GenBank/DDBJ databases">
        <title>Aureococcus anophagefferens CCMP1851 and Kratosvirus quantuckense: Draft genome of a second virus-susceptible host strain in the model system.</title>
        <authorList>
            <person name="Chase E."/>
            <person name="Truchon A.R."/>
            <person name="Schepens W."/>
            <person name="Wilhelm S.W."/>
        </authorList>
    </citation>
    <scope>NUCLEOTIDE SEQUENCE [LARGE SCALE GENOMIC DNA]</scope>
    <source>
        <strain evidence="7 8">CCMP1851</strain>
    </source>
</reference>
<feature type="domain" description="Kinesin motor" evidence="6">
    <location>
        <begin position="1"/>
        <end position="160"/>
    </location>
</feature>
<feature type="coiled-coil region" evidence="4">
    <location>
        <begin position="760"/>
        <end position="794"/>
    </location>
</feature>
<dbReference type="PRINTS" id="PR00380">
    <property type="entry name" value="KINESINHEAVY"/>
</dbReference>
<evidence type="ECO:0000256" key="1">
    <source>
        <dbReference type="ARBA" id="ARBA00023054"/>
    </source>
</evidence>
<dbReference type="Pfam" id="PF00225">
    <property type="entry name" value="Kinesin"/>
    <property type="match status" value="1"/>
</dbReference>
<dbReference type="PROSITE" id="PS50067">
    <property type="entry name" value="KINESIN_MOTOR_2"/>
    <property type="match status" value="1"/>
</dbReference>
<feature type="compositionally biased region" description="Low complexity" evidence="5">
    <location>
        <begin position="282"/>
        <end position="292"/>
    </location>
</feature>
<comment type="similarity">
    <text evidence="3">Belongs to the TRAFAC class myosin-kinesin ATPase superfamily. Kinesin family.</text>
</comment>
<keyword evidence="2" id="KW-0505">Motor protein</keyword>
<dbReference type="InterPro" id="IPR027640">
    <property type="entry name" value="Kinesin-like_fam"/>
</dbReference>
<evidence type="ECO:0000256" key="5">
    <source>
        <dbReference type="SAM" id="MobiDB-lite"/>
    </source>
</evidence>
<feature type="compositionally biased region" description="Low complexity" evidence="5">
    <location>
        <begin position="723"/>
        <end position="735"/>
    </location>
</feature>
<evidence type="ECO:0000313" key="8">
    <source>
        <dbReference type="Proteomes" id="UP001363151"/>
    </source>
</evidence>
<dbReference type="PANTHER" id="PTHR47968">
    <property type="entry name" value="CENTROMERE PROTEIN E"/>
    <property type="match status" value="1"/>
</dbReference>
<feature type="compositionally biased region" description="Low complexity" evidence="5">
    <location>
        <begin position="330"/>
        <end position="346"/>
    </location>
</feature>
<keyword evidence="8" id="KW-1185">Reference proteome</keyword>
<feature type="region of interest" description="Disordered" evidence="5">
    <location>
        <begin position="219"/>
        <end position="373"/>
    </location>
</feature>
<name>A0ABR1FVR5_AURAN</name>
<keyword evidence="1 4" id="KW-0175">Coiled coil</keyword>
<dbReference type="InterPro" id="IPR036961">
    <property type="entry name" value="Kinesin_motor_dom_sf"/>
</dbReference>
<proteinExistence type="inferred from homology"/>
<feature type="region of interest" description="Disordered" evidence="5">
    <location>
        <begin position="723"/>
        <end position="745"/>
    </location>
</feature>
<dbReference type="InterPro" id="IPR027417">
    <property type="entry name" value="P-loop_NTPase"/>
</dbReference>
<sequence>MQGGDKYGAASAPGVMHLAAEQIFANIEERSDTDFLLRCSYLEVRDDEASGVLVGALSLVDLAGSESVRLTGASGLRAKEGGKINTPLLTLSRVIKQLGEGQRSGGEAFVNFRDSKLTRLLQPTLGGSARLAMVKLAPVVHEILDDASQLRRVKRQLAELLAKQKEYDELGACRARPRSAKLLDANAQLGAAVEAKEADLAAQVESVERLKKMITWAPGARFDDDDDDDGGGAGGGLGAIGEDDGDCARRRRRSSCDRTGLTPGAAAARPPAAHGRADAAEGRAAARLPVAGPRGGGAPRGEGRGRDGGGALRARPGDAGAQGRAEGALAASAPTSPASAAPSTTTRRGAACRPSAVDGAGGAAPRRGGDRARRDRCVAAADAVAGELKAAQRDAFVLKQEVVELREQRAAEDAADLQRVIADVEARAGAADARAEAQRRHRGLGARARTPRPLARRRARARRADAEGALAAAATSADARAADDAAALAELRARAAAEAARCARDARATLSGARPRPRTPPPPATATPGRPSRACEGRAVAGAAAAAEEHGAALRGLEAAAARAAEDLAAAAALARRFARRDGLAAAAAEAAAAGGAAAADEAAALAAARDAAEARASRPADLAAAAAKLAGRDARIERLEQVKMTTEIFKKIQAMQVDKARAEGEVAELRTRPRRWAESARGGGPRALAGLDASSADVGAAAARVAELAEASRARARAMRAEAAAASRPSGAAEAKAKDLAARAERAERGVKALQTPAGRRAAQNAAALQEKVEFLEKENLELMLEVKAVQQLALKHKADADALRRGEHAPSPAPPRSAAKARRGSAAPASSAKIRLDVDKENLVKATNDAEAYASAKKAPFAALDAAPVAAAAGDEQPPECAQS</sequence>
<organism evidence="7 8">
    <name type="scientific">Aureococcus anophagefferens</name>
    <name type="common">Harmful bloom alga</name>
    <dbReference type="NCBI Taxonomy" id="44056"/>
    <lineage>
        <taxon>Eukaryota</taxon>
        <taxon>Sar</taxon>
        <taxon>Stramenopiles</taxon>
        <taxon>Ochrophyta</taxon>
        <taxon>Pelagophyceae</taxon>
        <taxon>Pelagomonadales</taxon>
        <taxon>Pelagomonadaceae</taxon>
        <taxon>Aureococcus</taxon>
    </lineage>
</organism>
<dbReference type="Proteomes" id="UP001363151">
    <property type="component" value="Unassembled WGS sequence"/>
</dbReference>
<evidence type="ECO:0000256" key="2">
    <source>
        <dbReference type="ARBA" id="ARBA00023175"/>
    </source>
</evidence>
<dbReference type="PANTHER" id="PTHR47968:SF75">
    <property type="entry name" value="CENTROMERE-ASSOCIATED PROTEIN E"/>
    <property type="match status" value="1"/>
</dbReference>
<feature type="region of interest" description="Disordered" evidence="5">
    <location>
        <begin position="506"/>
        <end position="534"/>
    </location>
</feature>
<evidence type="ECO:0000256" key="4">
    <source>
        <dbReference type="SAM" id="Coils"/>
    </source>
</evidence>
<dbReference type="EMBL" id="JBBJCI010000222">
    <property type="protein sequence ID" value="KAK7239793.1"/>
    <property type="molecule type" value="Genomic_DNA"/>
</dbReference>
<feature type="compositionally biased region" description="Low complexity" evidence="5">
    <location>
        <begin position="263"/>
        <end position="274"/>
    </location>
</feature>
<feature type="coiled-coil region" evidence="4">
    <location>
        <begin position="150"/>
        <end position="213"/>
    </location>
</feature>
<dbReference type="Gene3D" id="3.40.850.10">
    <property type="entry name" value="Kinesin motor domain"/>
    <property type="match status" value="1"/>
</dbReference>
<feature type="compositionally biased region" description="Basic and acidic residues" evidence="5">
    <location>
        <begin position="736"/>
        <end position="745"/>
    </location>
</feature>
<accession>A0ABR1FVR5</accession>
<dbReference type="SUPFAM" id="SSF52540">
    <property type="entry name" value="P-loop containing nucleoside triphosphate hydrolases"/>
    <property type="match status" value="1"/>
</dbReference>
<evidence type="ECO:0000256" key="3">
    <source>
        <dbReference type="PROSITE-ProRule" id="PRU00283"/>
    </source>
</evidence>
<feature type="compositionally biased region" description="Low complexity" evidence="5">
    <location>
        <begin position="312"/>
        <end position="321"/>
    </location>
</feature>
<dbReference type="InterPro" id="IPR001752">
    <property type="entry name" value="Kinesin_motor_dom"/>
</dbReference>
<feature type="region of interest" description="Disordered" evidence="5">
    <location>
        <begin position="806"/>
        <end position="839"/>
    </location>
</feature>